<dbReference type="AlphaFoldDB" id="A0A0C9U275"/>
<keyword evidence="2" id="KW-1185">Reference proteome</keyword>
<name>A0A0C9U275_SPHS4</name>
<protein>
    <submittedName>
        <fullName evidence="1">Uncharacterized protein</fullName>
    </submittedName>
</protein>
<accession>A0A0C9U275</accession>
<organism evidence="1 2">
    <name type="scientific">Sphaerobolus stellatus (strain SS14)</name>
    <dbReference type="NCBI Taxonomy" id="990650"/>
    <lineage>
        <taxon>Eukaryota</taxon>
        <taxon>Fungi</taxon>
        <taxon>Dikarya</taxon>
        <taxon>Basidiomycota</taxon>
        <taxon>Agaricomycotina</taxon>
        <taxon>Agaricomycetes</taxon>
        <taxon>Phallomycetidae</taxon>
        <taxon>Geastrales</taxon>
        <taxon>Sphaerobolaceae</taxon>
        <taxon>Sphaerobolus</taxon>
    </lineage>
</organism>
<dbReference type="HOGENOM" id="CLU_1687815_0_0_1"/>
<dbReference type="EMBL" id="KN837311">
    <property type="protein sequence ID" value="KIJ28239.1"/>
    <property type="molecule type" value="Genomic_DNA"/>
</dbReference>
<reference evidence="1 2" key="1">
    <citation type="submission" date="2014-06" db="EMBL/GenBank/DDBJ databases">
        <title>Evolutionary Origins and Diversification of the Mycorrhizal Mutualists.</title>
        <authorList>
            <consortium name="DOE Joint Genome Institute"/>
            <consortium name="Mycorrhizal Genomics Consortium"/>
            <person name="Kohler A."/>
            <person name="Kuo A."/>
            <person name="Nagy L.G."/>
            <person name="Floudas D."/>
            <person name="Copeland A."/>
            <person name="Barry K.W."/>
            <person name="Cichocki N."/>
            <person name="Veneault-Fourrey C."/>
            <person name="LaButti K."/>
            <person name="Lindquist E.A."/>
            <person name="Lipzen A."/>
            <person name="Lundell T."/>
            <person name="Morin E."/>
            <person name="Murat C."/>
            <person name="Riley R."/>
            <person name="Ohm R."/>
            <person name="Sun H."/>
            <person name="Tunlid A."/>
            <person name="Henrissat B."/>
            <person name="Grigoriev I.V."/>
            <person name="Hibbett D.S."/>
            <person name="Martin F."/>
        </authorList>
    </citation>
    <scope>NUCLEOTIDE SEQUENCE [LARGE SCALE GENOMIC DNA]</scope>
    <source>
        <strain evidence="1 2">SS14</strain>
    </source>
</reference>
<sequence>MSLATFLLLTAVHTQWNERLYRQVLASTRNLEYFDNSYTGMVSNHSSPMPTHYLSRFLHLGHSHIKGLHLIMRYFDTKFFMNVNRMDLLEELAIHYKVEGPGYGPEPNRPVSASFPNLQYLAVTAPYDRAPLEVIHHWRLDNITHFICRNSRIDFT</sequence>
<proteinExistence type="predicted"/>
<evidence type="ECO:0000313" key="2">
    <source>
        <dbReference type="Proteomes" id="UP000054279"/>
    </source>
</evidence>
<evidence type="ECO:0000313" key="1">
    <source>
        <dbReference type="EMBL" id="KIJ28239.1"/>
    </source>
</evidence>
<gene>
    <name evidence="1" type="ORF">M422DRAFT_54689</name>
</gene>
<dbReference type="Proteomes" id="UP000054279">
    <property type="component" value="Unassembled WGS sequence"/>
</dbReference>